<dbReference type="InterPro" id="IPR001453">
    <property type="entry name" value="MoaB/Mog_dom"/>
</dbReference>
<evidence type="ECO:0000256" key="3">
    <source>
        <dbReference type="ARBA" id="ARBA00008339"/>
    </source>
</evidence>
<dbReference type="Pfam" id="PF00994">
    <property type="entry name" value="MoCF_biosynth"/>
    <property type="match status" value="2"/>
</dbReference>
<dbReference type="SUPFAM" id="SSF53218">
    <property type="entry name" value="Molybdenum cofactor biosynthesis proteins"/>
    <property type="match status" value="2"/>
</dbReference>
<dbReference type="CDD" id="cd00886">
    <property type="entry name" value="MogA_MoaB"/>
    <property type="match status" value="1"/>
</dbReference>
<dbReference type="SMART" id="SM00852">
    <property type="entry name" value="MoCF_biosynth"/>
    <property type="match status" value="2"/>
</dbReference>
<evidence type="ECO:0000313" key="8">
    <source>
        <dbReference type="EMBL" id="TDZ61125.1"/>
    </source>
</evidence>
<comment type="similarity">
    <text evidence="2">In the N-terminal section; belongs to the MoaB/Mog family.</text>
</comment>
<dbReference type="InterPro" id="IPR005111">
    <property type="entry name" value="MoeA_C_domain_IV"/>
</dbReference>
<dbReference type="Pfam" id="PF03454">
    <property type="entry name" value="MoeA_C"/>
    <property type="match status" value="1"/>
</dbReference>
<dbReference type="STRING" id="5466.A0A4R8RLI8"/>
<accession>A0A4R8RLI8</accession>
<evidence type="ECO:0000256" key="2">
    <source>
        <dbReference type="ARBA" id="ARBA00007589"/>
    </source>
</evidence>
<comment type="pathway">
    <text evidence="1 5">Cofactor biosynthesis; molybdopterin biosynthesis.</text>
</comment>
<evidence type="ECO:0000256" key="4">
    <source>
        <dbReference type="ARBA" id="ARBA00023150"/>
    </source>
</evidence>
<feature type="compositionally biased region" description="Basic and acidic residues" evidence="6">
    <location>
        <begin position="195"/>
        <end position="207"/>
    </location>
</feature>
<comment type="function">
    <text evidence="5">Catalyzes two steps in the biosynthesis of the molybdenum cofactor. In the first step, molybdopterin is adenylated. Subsequently, molybdate is inserted into adenylated molybdopterin and AMP is released.</text>
</comment>
<comment type="similarity">
    <text evidence="5">Belongs to the MoeA family.</text>
</comment>
<feature type="compositionally biased region" description="Polar residues" evidence="6">
    <location>
        <begin position="238"/>
        <end position="247"/>
    </location>
</feature>
<dbReference type="NCBIfam" id="TIGR00177">
    <property type="entry name" value="molyb_syn"/>
    <property type="match status" value="1"/>
</dbReference>
<dbReference type="GO" id="GO:0046872">
    <property type="term" value="F:metal ion binding"/>
    <property type="evidence" value="ECO:0007669"/>
    <property type="project" value="UniProtKB-UniRule"/>
</dbReference>
<dbReference type="InterPro" id="IPR036425">
    <property type="entry name" value="MoaB/Mog-like_dom_sf"/>
</dbReference>
<dbReference type="Pfam" id="PF03453">
    <property type="entry name" value="MoeA_N"/>
    <property type="match status" value="1"/>
</dbReference>
<feature type="domain" description="MoaB/Mog" evidence="7">
    <location>
        <begin position="448"/>
        <end position="598"/>
    </location>
</feature>
<dbReference type="GO" id="GO:0005829">
    <property type="term" value="C:cytosol"/>
    <property type="evidence" value="ECO:0007669"/>
    <property type="project" value="TreeGrafter"/>
</dbReference>
<dbReference type="PROSITE" id="PS01079">
    <property type="entry name" value="MOCF_BIOSYNTHESIS_2"/>
    <property type="match status" value="1"/>
</dbReference>
<evidence type="ECO:0000259" key="7">
    <source>
        <dbReference type="SMART" id="SM00852"/>
    </source>
</evidence>
<comment type="catalytic activity">
    <reaction evidence="5">
        <text>molybdopterin + ATP + H(+) = adenylyl-molybdopterin + diphosphate</text>
        <dbReference type="Rhea" id="RHEA:31331"/>
        <dbReference type="ChEBI" id="CHEBI:15378"/>
        <dbReference type="ChEBI" id="CHEBI:30616"/>
        <dbReference type="ChEBI" id="CHEBI:33019"/>
        <dbReference type="ChEBI" id="CHEBI:58698"/>
        <dbReference type="ChEBI" id="CHEBI:62727"/>
    </reaction>
</comment>
<evidence type="ECO:0000256" key="1">
    <source>
        <dbReference type="ARBA" id="ARBA00005046"/>
    </source>
</evidence>
<organism evidence="8 9">
    <name type="scientific">Colletotrichum trifolii</name>
    <dbReference type="NCBI Taxonomy" id="5466"/>
    <lineage>
        <taxon>Eukaryota</taxon>
        <taxon>Fungi</taxon>
        <taxon>Dikarya</taxon>
        <taxon>Ascomycota</taxon>
        <taxon>Pezizomycotina</taxon>
        <taxon>Sordariomycetes</taxon>
        <taxon>Hypocreomycetidae</taxon>
        <taxon>Glomerellales</taxon>
        <taxon>Glomerellaceae</taxon>
        <taxon>Colletotrichum</taxon>
        <taxon>Colletotrichum orbiculare species complex</taxon>
    </lineage>
</organism>
<dbReference type="FunFam" id="3.40.980.10:FF:000011">
    <property type="entry name" value="Molybdopterin molybdenumtransferase"/>
    <property type="match status" value="1"/>
</dbReference>
<reference evidence="8 9" key="1">
    <citation type="submission" date="2018-12" db="EMBL/GenBank/DDBJ databases">
        <title>Genome sequence and assembly of Colletotrichum trifolii.</title>
        <authorList>
            <person name="Gan P."/>
            <person name="Shirasu K."/>
        </authorList>
    </citation>
    <scope>NUCLEOTIDE SEQUENCE [LARGE SCALE GENOMIC DNA]</scope>
    <source>
        <strain evidence="8 9">543-2</strain>
    </source>
</reference>
<keyword evidence="5" id="KW-0500">Molybdenum</keyword>
<evidence type="ECO:0000313" key="9">
    <source>
        <dbReference type="Proteomes" id="UP000295703"/>
    </source>
</evidence>
<evidence type="ECO:0000256" key="6">
    <source>
        <dbReference type="SAM" id="MobiDB-lite"/>
    </source>
</evidence>
<dbReference type="SUPFAM" id="SSF63867">
    <property type="entry name" value="MoeA C-terminal domain-like"/>
    <property type="match status" value="1"/>
</dbReference>
<dbReference type="Proteomes" id="UP000295703">
    <property type="component" value="Unassembled WGS sequence"/>
</dbReference>
<dbReference type="CDD" id="cd00887">
    <property type="entry name" value="MoeA"/>
    <property type="match status" value="1"/>
</dbReference>
<dbReference type="FunFam" id="2.170.190.11:FF:000002">
    <property type="entry name" value="Molybdopterin molybdenumtransferase"/>
    <property type="match status" value="1"/>
</dbReference>
<keyword evidence="9" id="KW-1185">Reference proteome</keyword>
<sequence length="690" mass="72564">MAAPLKVALLIVSTTASKDPSTDKSELVLKDVIEQEGGGKWVVKESKIVQDHAPQIQRQIMLWADVGPEDGVNLILTTGGTGFAVSDSTPEAVGSLIQKPAPGLVHGMLAASLAVTPFAMMSRPVAGVRNHTVIVTLPGSPKGAKENLQAILKTLPHACVQAAGADSRILHEGGVKKLESEAGIGSPGPSTAGRPQKDHGHSHDHSHGHGHSHAHTHTQTHGHGHGHGHGGLVRHTNPGDNPLSNDPSLGPSRRYRESPYPMLEVEDALRLIKDFTPEAEIVTTKVDVNIVNSVLAEDVTARESVPAFRASIVDGYAVVVPEDGNMKGVFPVTAVSHAAPGEVKSLKEGQIARITTGAPLPPGATSVIMVEDTILKSKTKDDKEEKEVEILADGVKPGENIREVGSDIQESEVILKKGEQISGVGGEIGLLAAVGVAEVKTYKRPVVGILSTGDEIIEPDRPGGLRLGEVRDTNRITLMSAARQWGFDVIDLGIARDKPGSLEENLREGLRRSDLLITTGGVSMGELDLLKPTIERSLGGTIHFGRVAMKPGKPTTFATVPAKTTLGDRVTKAVFSLPGNPASALVTFHLFVLPALRKLSGIEPAGLPRVPVTLAHDFGLDKARAEYHRAIVAVGRDGALSATSTGGQRSSKVGSLRSANALLVLPKGSEPLKKGAKAEALLMGDIRVEV</sequence>
<proteinExistence type="inferred from homology"/>
<dbReference type="SUPFAM" id="SSF63882">
    <property type="entry name" value="MoeA N-terminal region -like"/>
    <property type="match status" value="1"/>
</dbReference>
<comment type="catalytic activity">
    <reaction evidence="5">
        <text>adenylyl-molybdopterin + molybdate = Mo-molybdopterin + AMP + H(+)</text>
        <dbReference type="Rhea" id="RHEA:35047"/>
        <dbReference type="ChEBI" id="CHEBI:15378"/>
        <dbReference type="ChEBI" id="CHEBI:36264"/>
        <dbReference type="ChEBI" id="CHEBI:62727"/>
        <dbReference type="ChEBI" id="CHEBI:71302"/>
        <dbReference type="ChEBI" id="CHEBI:456215"/>
    </reaction>
</comment>
<dbReference type="GO" id="GO:0061598">
    <property type="term" value="F:molybdopterin adenylyltransferase activity"/>
    <property type="evidence" value="ECO:0007669"/>
    <property type="project" value="UniProtKB-UniRule"/>
</dbReference>
<dbReference type="GO" id="GO:0005524">
    <property type="term" value="F:ATP binding"/>
    <property type="evidence" value="ECO:0007669"/>
    <property type="project" value="UniProtKB-UniRule"/>
</dbReference>
<evidence type="ECO:0000256" key="5">
    <source>
        <dbReference type="RuleBase" id="RU365090"/>
    </source>
</evidence>
<dbReference type="AlphaFoldDB" id="A0A4R8RLI8"/>
<dbReference type="InterPro" id="IPR038987">
    <property type="entry name" value="MoeA-like"/>
</dbReference>
<dbReference type="InterPro" id="IPR008284">
    <property type="entry name" value="MoCF_biosynth_CS"/>
</dbReference>
<keyword evidence="4 5" id="KW-0501">Molybdenum cofactor biosynthesis</keyword>
<dbReference type="NCBIfam" id="NF045515">
    <property type="entry name" value="Glp_gephyrin"/>
    <property type="match status" value="1"/>
</dbReference>
<dbReference type="Gene3D" id="3.90.105.10">
    <property type="entry name" value="Molybdopterin biosynthesis moea protein, domain 2"/>
    <property type="match status" value="1"/>
</dbReference>
<keyword evidence="5" id="KW-0479">Metal-binding</keyword>
<dbReference type="Gene3D" id="2.170.190.11">
    <property type="entry name" value="Molybdopterin biosynthesis moea protein, domain 3"/>
    <property type="match status" value="1"/>
</dbReference>
<dbReference type="PROSITE" id="PS01078">
    <property type="entry name" value="MOCF_BIOSYNTHESIS_1"/>
    <property type="match status" value="1"/>
</dbReference>
<dbReference type="UniPathway" id="UPA00344"/>
<keyword evidence="5" id="KW-0460">Magnesium</keyword>
<protein>
    <submittedName>
        <fullName evidence="8">Gephyrin</fullName>
    </submittedName>
</protein>
<name>A0A4R8RLI8_COLTR</name>
<dbReference type="EMBL" id="RYZW01000033">
    <property type="protein sequence ID" value="TDZ61125.1"/>
    <property type="molecule type" value="Genomic_DNA"/>
</dbReference>
<dbReference type="InterPro" id="IPR036135">
    <property type="entry name" value="MoeA_linker/N_sf"/>
</dbReference>
<dbReference type="PANTHER" id="PTHR10192">
    <property type="entry name" value="MOLYBDOPTERIN BIOSYNTHESIS PROTEIN"/>
    <property type="match status" value="1"/>
</dbReference>
<dbReference type="Gene3D" id="2.40.340.10">
    <property type="entry name" value="MoeA, C-terminal, domain IV"/>
    <property type="match status" value="1"/>
</dbReference>
<comment type="similarity">
    <text evidence="3">In the C-terminal section; belongs to the MoeA family.</text>
</comment>
<dbReference type="Gene3D" id="3.40.980.10">
    <property type="entry name" value="MoaB/Mog-like domain"/>
    <property type="match status" value="2"/>
</dbReference>
<comment type="cofactor">
    <cofactor evidence="5">
        <name>Mg(2+)</name>
        <dbReference type="ChEBI" id="CHEBI:18420"/>
    </cofactor>
</comment>
<feature type="domain" description="MoaB/Mog" evidence="7">
    <location>
        <begin position="8"/>
        <end position="158"/>
    </location>
</feature>
<feature type="compositionally biased region" description="Basic residues" evidence="6">
    <location>
        <begin position="208"/>
        <end position="228"/>
    </location>
</feature>
<feature type="region of interest" description="Disordered" evidence="6">
    <location>
        <begin position="179"/>
        <end position="256"/>
    </location>
</feature>
<comment type="caution">
    <text evidence="8">The sequence shown here is derived from an EMBL/GenBank/DDBJ whole genome shotgun (WGS) entry which is preliminary data.</text>
</comment>
<dbReference type="GO" id="GO:0061599">
    <property type="term" value="F:molybdopterin molybdotransferase activity"/>
    <property type="evidence" value="ECO:0007669"/>
    <property type="project" value="UniProtKB-UniRule"/>
</dbReference>
<keyword evidence="5" id="KW-0808">Transferase</keyword>
<dbReference type="PANTHER" id="PTHR10192:SF5">
    <property type="entry name" value="GEPHYRIN"/>
    <property type="match status" value="1"/>
</dbReference>
<dbReference type="GO" id="GO:0006777">
    <property type="term" value="P:Mo-molybdopterin cofactor biosynthetic process"/>
    <property type="evidence" value="ECO:0007669"/>
    <property type="project" value="UniProtKB-UniRule"/>
</dbReference>
<gene>
    <name evidence="8" type="primary">GPHN</name>
    <name evidence="8" type="ORF">CTRI78_v004542</name>
</gene>
<dbReference type="InterPro" id="IPR036688">
    <property type="entry name" value="MoeA_C_domain_IV_sf"/>
</dbReference>
<dbReference type="InterPro" id="IPR005110">
    <property type="entry name" value="MoeA_linker/N"/>
</dbReference>